<dbReference type="Pfam" id="PF02771">
    <property type="entry name" value="Acyl-CoA_dh_N"/>
    <property type="match status" value="1"/>
</dbReference>
<dbReference type="InterPro" id="IPR046373">
    <property type="entry name" value="Acyl-CoA_Oxase/DH_mid-dom_sf"/>
</dbReference>
<dbReference type="PROSITE" id="PS00072">
    <property type="entry name" value="ACYL_COA_DH_1"/>
    <property type="match status" value="1"/>
</dbReference>
<evidence type="ECO:0000256" key="5">
    <source>
        <dbReference type="RuleBase" id="RU362125"/>
    </source>
</evidence>
<feature type="domain" description="Acyl-CoA oxidase/dehydrogenase middle" evidence="7">
    <location>
        <begin position="122"/>
        <end position="217"/>
    </location>
</feature>
<dbReference type="Gene3D" id="2.40.110.10">
    <property type="entry name" value="Butyryl-CoA Dehydrogenase, subunit A, domain 2"/>
    <property type="match status" value="1"/>
</dbReference>
<dbReference type="PROSITE" id="PS00073">
    <property type="entry name" value="ACYL_COA_DH_2"/>
    <property type="match status" value="1"/>
</dbReference>
<dbReference type="InterPro" id="IPR006091">
    <property type="entry name" value="Acyl-CoA_Oxase/DH_mid-dom"/>
</dbReference>
<dbReference type="Gene3D" id="1.20.140.10">
    <property type="entry name" value="Butyryl-CoA Dehydrogenase, subunit A, domain 3"/>
    <property type="match status" value="1"/>
</dbReference>
<keyword evidence="10" id="KW-1185">Reference proteome</keyword>
<dbReference type="InterPro" id="IPR036250">
    <property type="entry name" value="AcylCo_DH-like_C"/>
</dbReference>
<evidence type="ECO:0000256" key="1">
    <source>
        <dbReference type="ARBA" id="ARBA00001974"/>
    </source>
</evidence>
<feature type="domain" description="Acyl-CoA dehydrogenase/oxidase N-terminal" evidence="8">
    <location>
        <begin position="6"/>
        <end position="118"/>
    </location>
</feature>
<dbReference type="SUPFAM" id="SSF56645">
    <property type="entry name" value="Acyl-CoA dehydrogenase NM domain-like"/>
    <property type="match status" value="1"/>
</dbReference>
<keyword evidence="5" id="KW-0560">Oxidoreductase</keyword>
<evidence type="ECO:0000259" key="6">
    <source>
        <dbReference type="Pfam" id="PF00441"/>
    </source>
</evidence>
<evidence type="ECO:0000256" key="4">
    <source>
        <dbReference type="ARBA" id="ARBA00022827"/>
    </source>
</evidence>
<gene>
    <name evidence="9" type="ORF">ACFSQS_11880</name>
</gene>
<protein>
    <submittedName>
        <fullName evidence="9">Acyl-CoA dehydrogenase</fullName>
    </submittedName>
</protein>
<dbReference type="Gene3D" id="1.10.540.10">
    <property type="entry name" value="Acyl-CoA dehydrogenase/oxidase, N-terminal domain"/>
    <property type="match status" value="1"/>
</dbReference>
<dbReference type="EMBL" id="JBHULK010000004">
    <property type="protein sequence ID" value="MFD2535804.1"/>
    <property type="molecule type" value="Genomic_DNA"/>
</dbReference>
<evidence type="ECO:0000256" key="2">
    <source>
        <dbReference type="ARBA" id="ARBA00009347"/>
    </source>
</evidence>
<comment type="caution">
    <text evidence="9">The sequence shown here is derived from an EMBL/GenBank/DDBJ whole genome shotgun (WGS) entry which is preliminary data.</text>
</comment>
<dbReference type="InterPro" id="IPR006089">
    <property type="entry name" value="Acyl-CoA_DH_CS"/>
</dbReference>
<dbReference type="PANTHER" id="PTHR43884:SF12">
    <property type="entry name" value="ISOVALERYL-COA DEHYDROGENASE, MITOCHONDRIAL-RELATED"/>
    <property type="match status" value="1"/>
</dbReference>
<proteinExistence type="inferred from homology"/>
<dbReference type="InterPro" id="IPR009100">
    <property type="entry name" value="AcylCoA_DH/oxidase_NM_dom_sf"/>
</dbReference>
<name>A0ABW5JW43_9FLAO</name>
<reference evidence="10" key="1">
    <citation type="journal article" date="2019" name="Int. J. Syst. Evol. Microbiol.">
        <title>The Global Catalogue of Microorganisms (GCM) 10K type strain sequencing project: providing services to taxonomists for standard genome sequencing and annotation.</title>
        <authorList>
            <consortium name="The Broad Institute Genomics Platform"/>
            <consortium name="The Broad Institute Genome Sequencing Center for Infectious Disease"/>
            <person name="Wu L."/>
            <person name="Ma J."/>
        </authorList>
    </citation>
    <scope>NUCLEOTIDE SEQUENCE [LARGE SCALE GENOMIC DNA]</scope>
    <source>
        <strain evidence="10">KCTC 42903</strain>
    </source>
</reference>
<dbReference type="Pfam" id="PF00441">
    <property type="entry name" value="Acyl-CoA_dh_1"/>
    <property type="match status" value="1"/>
</dbReference>
<dbReference type="InterPro" id="IPR013786">
    <property type="entry name" value="AcylCoA_DH/ox_N"/>
</dbReference>
<evidence type="ECO:0000259" key="7">
    <source>
        <dbReference type="Pfam" id="PF02770"/>
    </source>
</evidence>
<comment type="cofactor">
    <cofactor evidence="1 5">
        <name>FAD</name>
        <dbReference type="ChEBI" id="CHEBI:57692"/>
    </cofactor>
</comment>
<dbReference type="SUPFAM" id="SSF47203">
    <property type="entry name" value="Acyl-CoA dehydrogenase C-terminal domain-like"/>
    <property type="match status" value="1"/>
</dbReference>
<keyword evidence="3 5" id="KW-0285">Flavoprotein</keyword>
<dbReference type="PIRSF" id="PIRSF016578">
    <property type="entry name" value="HsaA"/>
    <property type="match status" value="1"/>
</dbReference>
<dbReference type="Pfam" id="PF02770">
    <property type="entry name" value="Acyl-CoA_dh_M"/>
    <property type="match status" value="1"/>
</dbReference>
<dbReference type="PANTHER" id="PTHR43884">
    <property type="entry name" value="ACYL-COA DEHYDROGENASE"/>
    <property type="match status" value="1"/>
</dbReference>
<dbReference type="InterPro" id="IPR037069">
    <property type="entry name" value="AcylCoA_DH/ox_N_sf"/>
</dbReference>
<dbReference type="Proteomes" id="UP001597441">
    <property type="component" value="Unassembled WGS sequence"/>
</dbReference>
<dbReference type="InterPro" id="IPR009075">
    <property type="entry name" value="AcylCo_DH/oxidase_C"/>
</dbReference>
<evidence type="ECO:0000313" key="10">
    <source>
        <dbReference type="Proteomes" id="UP001597441"/>
    </source>
</evidence>
<organism evidence="9 10">
    <name type="scientific">Gelatiniphilus marinus</name>
    <dbReference type="NCBI Taxonomy" id="1759464"/>
    <lineage>
        <taxon>Bacteria</taxon>
        <taxon>Pseudomonadati</taxon>
        <taxon>Bacteroidota</taxon>
        <taxon>Flavobacteriia</taxon>
        <taxon>Flavobacteriales</taxon>
        <taxon>Flavobacteriaceae</taxon>
        <taxon>Gelatiniphilus</taxon>
    </lineage>
</organism>
<sequence length="380" mass="41660">MDFSLSEEHIMIRDAAREFAQTELLPGVIERDIKQEFPDALVRKMANLGFMGIMVDPKYGGSGMDAISYVLIMEELSKIDASASVIVSVNNSLVCYGIEAYGTEAQKEKYLTKLATGESIGAFCLSEPEAGSDATSQKTTAIDKGDHYIINGTKNWITSGGRADVYLVIAQTDRHKGSHGINAFIVEKGTEGFHTGPKEDKLGIRGSDTHTLQFNDVKVPKENRIGDDGFGFRFAMKTLSGGRIGIAAQALGIAQGAYELALKYSKERKAFGTEICNHQAIAFKLADMHTEIAAARHLVMKAAWDKDQGNNYDMSSAMAKLYASKVAMEHTVEAVQIHGGNGFVKEYHVERLMRDAKITQIYEGTSEIQKIVISRSIIRD</sequence>
<evidence type="ECO:0000313" key="9">
    <source>
        <dbReference type="EMBL" id="MFD2535804.1"/>
    </source>
</evidence>
<comment type="similarity">
    <text evidence="2 5">Belongs to the acyl-CoA dehydrogenase family.</text>
</comment>
<accession>A0ABW5JW43</accession>
<dbReference type="CDD" id="cd01158">
    <property type="entry name" value="SCAD_SBCAD"/>
    <property type="match status" value="1"/>
</dbReference>
<evidence type="ECO:0000256" key="3">
    <source>
        <dbReference type="ARBA" id="ARBA00022630"/>
    </source>
</evidence>
<dbReference type="RefSeq" id="WP_388019002.1">
    <property type="nucleotide sequence ID" value="NZ_JBHUDT010000004.1"/>
</dbReference>
<feature type="domain" description="Acyl-CoA dehydrogenase/oxidase C-terminal" evidence="6">
    <location>
        <begin position="231"/>
        <end position="377"/>
    </location>
</feature>
<keyword evidence="4 5" id="KW-0274">FAD</keyword>
<evidence type="ECO:0000259" key="8">
    <source>
        <dbReference type="Pfam" id="PF02771"/>
    </source>
</evidence>